<evidence type="ECO:0000313" key="1">
    <source>
        <dbReference type="EMBL" id="SHG04405.1"/>
    </source>
</evidence>
<dbReference type="Proteomes" id="UP000184480">
    <property type="component" value="Unassembled WGS sequence"/>
</dbReference>
<protein>
    <submittedName>
        <fullName evidence="1">Uncharacterized protein</fullName>
    </submittedName>
</protein>
<reference evidence="2" key="1">
    <citation type="submission" date="2016-11" db="EMBL/GenBank/DDBJ databases">
        <authorList>
            <person name="Varghese N."/>
            <person name="Submissions S."/>
        </authorList>
    </citation>
    <scope>NUCLEOTIDE SEQUENCE [LARGE SCALE GENOMIC DNA]</scope>
    <source>
        <strain evidence="2">DSM 27370</strain>
    </source>
</reference>
<accession>A0A1M5GKX7</accession>
<name>A0A1M5GKX7_9BACT</name>
<gene>
    <name evidence="1" type="ORF">SAMN05444362_11451</name>
</gene>
<dbReference type="RefSeq" id="WP_157257547.1">
    <property type="nucleotide sequence ID" value="NZ_BBXL01000014.1"/>
</dbReference>
<organism evidence="1 2">
    <name type="scientific">Dysgonomonas macrotermitis</name>
    <dbReference type="NCBI Taxonomy" id="1346286"/>
    <lineage>
        <taxon>Bacteria</taxon>
        <taxon>Pseudomonadati</taxon>
        <taxon>Bacteroidota</taxon>
        <taxon>Bacteroidia</taxon>
        <taxon>Bacteroidales</taxon>
        <taxon>Dysgonomonadaceae</taxon>
        <taxon>Dysgonomonas</taxon>
    </lineage>
</organism>
<sequence>MKYQIRKVDKGYILLRVKDEAILYVNGNFMNVVYEAQAIGILNTTEYKY</sequence>
<dbReference type="EMBL" id="FQUC01000014">
    <property type="protein sequence ID" value="SHG04405.1"/>
    <property type="molecule type" value="Genomic_DNA"/>
</dbReference>
<keyword evidence="2" id="KW-1185">Reference proteome</keyword>
<dbReference type="STRING" id="1346286.SAMN05444362_11451"/>
<dbReference type="AlphaFoldDB" id="A0A1M5GKX7"/>
<proteinExistence type="predicted"/>
<evidence type="ECO:0000313" key="2">
    <source>
        <dbReference type="Proteomes" id="UP000184480"/>
    </source>
</evidence>